<comment type="similarity">
    <text evidence="1 3">Belongs to the ETS family.</text>
</comment>
<evidence type="ECO:0000256" key="3">
    <source>
        <dbReference type="RuleBase" id="RU004019"/>
    </source>
</evidence>
<feature type="non-terminal residue" evidence="5">
    <location>
        <position position="1"/>
    </location>
</feature>
<accession>A0AAV2RGA4</accession>
<dbReference type="PRINTS" id="PR00454">
    <property type="entry name" value="ETSDOMAIN"/>
</dbReference>
<organism evidence="5 6">
    <name type="scientific">Meganyctiphanes norvegica</name>
    <name type="common">Northern krill</name>
    <name type="synonym">Thysanopoda norvegica</name>
    <dbReference type="NCBI Taxonomy" id="48144"/>
    <lineage>
        <taxon>Eukaryota</taxon>
        <taxon>Metazoa</taxon>
        <taxon>Ecdysozoa</taxon>
        <taxon>Arthropoda</taxon>
        <taxon>Crustacea</taxon>
        <taxon>Multicrustacea</taxon>
        <taxon>Malacostraca</taxon>
        <taxon>Eumalacostraca</taxon>
        <taxon>Eucarida</taxon>
        <taxon>Euphausiacea</taxon>
        <taxon>Euphausiidae</taxon>
        <taxon>Meganyctiphanes</taxon>
    </lineage>
</organism>
<comment type="subcellular location">
    <subcellularLocation>
        <location evidence="3">Nucleus</location>
    </subcellularLocation>
</comment>
<dbReference type="EMBL" id="CAXKWB010023207">
    <property type="protein sequence ID" value="CAL4124917.1"/>
    <property type="molecule type" value="Genomic_DNA"/>
</dbReference>
<dbReference type="InterPro" id="IPR036390">
    <property type="entry name" value="WH_DNA-bd_sf"/>
</dbReference>
<keyword evidence="3" id="KW-0539">Nucleus</keyword>
<keyword evidence="2 3" id="KW-0238">DNA-binding</keyword>
<dbReference type="PANTHER" id="PTHR11849">
    <property type="entry name" value="ETS"/>
    <property type="match status" value="1"/>
</dbReference>
<gene>
    <name evidence="5" type="ORF">MNOR_LOCUS24875</name>
</gene>
<evidence type="ECO:0000259" key="4">
    <source>
        <dbReference type="PROSITE" id="PS50061"/>
    </source>
</evidence>
<dbReference type="GO" id="GO:0000981">
    <property type="term" value="F:DNA-binding transcription factor activity, RNA polymerase II-specific"/>
    <property type="evidence" value="ECO:0007669"/>
    <property type="project" value="TreeGrafter"/>
</dbReference>
<evidence type="ECO:0000256" key="2">
    <source>
        <dbReference type="ARBA" id="ARBA00023125"/>
    </source>
</evidence>
<name>A0AAV2RGA4_MEGNR</name>
<dbReference type="GO" id="GO:0043565">
    <property type="term" value="F:sequence-specific DNA binding"/>
    <property type="evidence" value="ECO:0007669"/>
    <property type="project" value="InterPro"/>
</dbReference>
<keyword evidence="6" id="KW-1185">Reference proteome</keyword>
<sequence>QHCGVYSTGESMLGIIDDLENIDTKDLMRLDSYEVKMAYQDDTIDLSCAQPYKENCNNQEYEQLMCSSSSGLAKYSCDKVAVSSKRREREPKNWEFLIRLLADPRANPKLIRWEDEAKGTFLLVQPETITDLWNSRPNRHPISYNNFARGLRYHYKTGALFNVGERQLVYGCGPLAIELFNKIKAKETNGPY</sequence>
<dbReference type="Gene3D" id="1.10.10.10">
    <property type="entry name" value="Winged helix-like DNA-binding domain superfamily/Winged helix DNA-binding domain"/>
    <property type="match status" value="1"/>
</dbReference>
<feature type="domain" description="ETS" evidence="4">
    <location>
        <begin position="91"/>
        <end position="173"/>
    </location>
</feature>
<dbReference type="InterPro" id="IPR046328">
    <property type="entry name" value="ETS_fam"/>
</dbReference>
<dbReference type="GO" id="GO:0005634">
    <property type="term" value="C:nucleus"/>
    <property type="evidence" value="ECO:0007669"/>
    <property type="project" value="UniProtKB-SubCell"/>
</dbReference>
<dbReference type="PANTHER" id="PTHR11849:SF190">
    <property type="entry name" value="ETS-DOMAIN PROTEIN"/>
    <property type="match status" value="1"/>
</dbReference>
<reference evidence="5 6" key="1">
    <citation type="submission" date="2024-05" db="EMBL/GenBank/DDBJ databases">
        <authorList>
            <person name="Wallberg A."/>
        </authorList>
    </citation>
    <scope>NUCLEOTIDE SEQUENCE [LARGE SCALE GENOMIC DNA]</scope>
</reference>
<dbReference type="InterPro" id="IPR036388">
    <property type="entry name" value="WH-like_DNA-bd_sf"/>
</dbReference>
<dbReference type="AlphaFoldDB" id="A0AAV2RGA4"/>
<protein>
    <recommendedName>
        <fullName evidence="4">ETS domain-containing protein</fullName>
    </recommendedName>
</protein>
<proteinExistence type="inferred from homology"/>
<dbReference type="PROSITE" id="PS50061">
    <property type="entry name" value="ETS_DOMAIN_3"/>
    <property type="match status" value="1"/>
</dbReference>
<dbReference type="SUPFAM" id="SSF46785">
    <property type="entry name" value="Winged helix' DNA-binding domain"/>
    <property type="match status" value="1"/>
</dbReference>
<dbReference type="GO" id="GO:0030154">
    <property type="term" value="P:cell differentiation"/>
    <property type="evidence" value="ECO:0007669"/>
    <property type="project" value="TreeGrafter"/>
</dbReference>
<evidence type="ECO:0000313" key="6">
    <source>
        <dbReference type="Proteomes" id="UP001497623"/>
    </source>
</evidence>
<comment type="caution">
    <text evidence="5">The sequence shown here is derived from an EMBL/GenBank/DDBJ whole genome shotgun (WGS) entry which is preliminary data.</text>
</comment>
<dbReference type="SMART" id="SM00413">
    <property type="entry name" value="ETS"/>
    <property type="match status" value="1"/>
</dbReference>
<dbReference type="InterPro" id="IPR000418">
    <property type="entry name" value="Ets_dom"/>
</dbReference>
<evidence type="ECO:0000256" key="1">
    <source>
        <dbReference type="ARBA" id="ARBA00005562"/>
    </source>
</evidence>
<dbReference type="Pfam" id="PF00178">
    <property type="entry name" value="Ets"/>
    <property type="match status" value="1"/>
</dbReference>
<dbReference type="Proteomes" id="UP001497623">
    <property type="component" value="Unassembled WGS sequence"/>
</dbReference>
<evidence type="ECO:0000313" key="5">
    <source>
        <dbReference type="EMBL" id="CAL4124917.1"/>
    </source>
</evidence>